<evidence type="ECO:0000313" key="3">
    <source>
        <dbReference type="EMBL" id="ONM05229.1"/>
    </source>
</evidence>
<reference evidence="3" key="1">
    <citation type="submission" date="2015-12" db="EMBL/GenBank/DDBJ databases">
        <title>Update maize B73 reference genome by single molecule sequencing technologies.</title>
        <authorList>
            <consortium name="Maize Genome Sequencing Project"/>
            <person name="Ware D."/>
        </authorList>
    </citation>
    <scope>NUCLEOTIDE SEQUENCE [LARGE SCALE GENOMIC DNA]</scope>
    <source>
        <tissue evidence="3">Seedling</tissue>
    </source>
</reference>
<sequence>MAALSFTYTEGGYVDKKRRPRKQNNHKSVGSDHLVVPKCVFGFTDKPVCSLLGHAADVLDLSWSKSQLNVLQTEKKHLMSVVMISKKKLQYKSQIDLRIRKKKSGQKKITGFQFAPGSSSEVLITSADSRIRVVNGDEFVHRRRKGRKES</sequence>
<dbReference type="PANTHER" id="PTHR14221">
    <property type="entry name" value="WD REPEAT DOMAIN 44"/>
    <property type="match status" value="1"/>
</dbReference>
<keyword evidence="2" id="KW-0677">Repeat</keyword>
<organism evidence="3">
    <name type="scientific">Zea mays</name>
    <name type="common">Maize</name>
    <dbReference type="NCBI Taxonomy" id="4577"/>
    <lineage>
        <taxon>Eukaryota</taxon>
        <taxon>Viridiplantae</taxon>
        <taxon>Streptophyta</taxon>
        <taxon>Embryophyta</taxon>
        <taxon>Tracheophyta</taxon>
        <taxon>Spermatophyta</taxon>
        <taxon>Magnoliopsida</taxon>
        <taxon>Liliopsida</taxon>
        <taxon>Poales</taxon>
        <taxon>Poaceae</taxon>
        <taxon>PACMAD clade</taxon>
        <taxon>Panicoideae</taxon>
        <taxon>Andropogonodae</taxon>
        <taxon>Andropogoneae</taxon>
        <taxon>Tripsacinae</taxon>
        <taxon>Zea</taxon>
    </lineage>
</organism>
<gene>
    <name evidence="3" type="ORF">ZEAMMB73_Zm00001d032509</name>
</gene>
<dbReference type="InParanoid" id="A0A1D6KR69"/>
<accession>A0A1D6KR69</accession>
<proteinExistence type="predicted"/>
<evidence type="ECO:0000256" key="2">
    <source>
        <dbReference type="ARBA" id="ARBA00022737"/>
    </source>
</evidence>
<protein>
    <submittedName>
        <fullName evidence="3">Transducin/WD40 repeat-like superfamily protein</fullName>
    </submittedName>
</protein>
<dbReference type="AlphaFoldDB" id="A0A1D6KR69"/>
<dbReference type="InterPro" id="IPR040324">
    <property type="entry name" value="WDR44/Dgr2"/>
</dbReference>
<dbReference type="EMBL" id="CM007647">
    <property type="protein sequence ID" value="ONM05229.1"/>
    <property type="molecule type" value="Genomic_DNA"/>
</dbReference>
<evidence type="ECO:0000256" key="1">
    <source>
        <dbReference type="ARBA" id="ARBA00022574"/>
    </source>
</evidence>
<dbReference type="PANTHER" id="PTHR14221:SF11">
    <property type="entry name" value="OS04G0678300 PROTEIN"/>
    <property type="match status" value="1"/>
</dbReference>
<keyword evidence="1" id="KW-0853">WD repeat</keyword>
<name>A0A1D6KR69_MAIZE</name>